<evidence type="ECO:0000256" key="5">
    <source>
        <dbReference type="ARBA" id="ARBA00023004"/>
    </source>
</evidence>
<gene>
    <name evidence="9" type="ORF">GCM10010919_05300</name>
</gene>
<evidence type="ECO:0000313" key="9">
    <source>
        <dbReference type="EMBL" id="GHG61161.1"/>
    </source>
</evidence>
<feature type="domain" description="Dyp-type peroxidase N-terminal" evidence="7">
    <location>
        <begin position="5"/>
        <end position="134"/>
    </location>
</feature>
<keyword evidence="10" id="KW-1185">Reference proteome</keyword>
<dbReference type="Pfam" id="PF04261">
    <property type="entry name" value="Dyp_perox_N"/>
    <property type="match status" value="1"/>
</dbReference>
<dbReference type="PANTHER" id="PTHR30521:SF0">
    <property type="entry name" value="DYP-TYPE PEROXIDASE FAMILY PROTEIN"/>
    <property type="match status" value="1"/>
</dbReference>
<proteinExistence type="inferred from homology"/>
<keyword evidence="2 9" id="KW-0575">Peroxidase</keyword>
<evidence type="ECO:0000256" key="2">
    <source>
        <dbReference type="ARBA" id="ARBA00022559"/>
    </source>
</evidence>
<protein>
    <submittedName>
        <fullName evidence="9">Peroxidase</fullName>
    </submittedName>
</protein>
<dbReference type="RefSeq" id="WP_189429865.1">
    <property type="nucleotide sequence ID" value="NZ_BNAO01000001.1"/>
</dbReference>
<evidence type="ECO:0000313" key="10">
    <source>
        <dbReference type="Proteomes" id="UP000659697"/>
    </source>
</evidence>
<evidence type="ECO:0000256" key="4">
    <source>
        <dbReference type="ARBA" id="ARBA00023002"/>
    </source>
</evidence>
<organism evidence="9 10">
    <name type="scientific">Alishewanella longhuensis</name>
    <dbReference type="NCBI Taxonomy" id="1091037"/>
    <lineage>
        <taxon>Bacteria</taxon>
        <taxon>Pseudomonadati</taxon>
        <taxon>Pseudomonadota</taxon>
        <taxon>Gammaproteobacteria</taxon>
        <taxon>Alteromonadales</taxon>
        <taxon>Alteromonadaceae</taxon>
        <taxon>Alishewanella</taxon>
    </lineage>
</organism>
<evidence type="ECO:0000256" key="1">
    <source>
        <dbReference type="ARBA" id="ARBA00001970"/>
    </source>
</evidence>
<dbReference type="SUPFAM" id="SSF54909">
    <property type="entry name" value="Dimeric alpha+beta barrel"/>
    <property type="match status" value="1"/>
</dbReference>
<dbReference type="GO" id="GO:0004601">
    <property type="term" value="F:peroxidase activity"/>
    <property type="evidence" value="ECO:0007669"/>
    <property type="project" value="UniProtKB-KW"/>
</dbReference>
<name>A0ABQ3KW21_9ALTE</name>
<evidence type="ECO:0000259" key="7">
    <source>
        <dbReference type="Pfam" id="PF04261"/>
    </source>
</evidence>
<dbReference type="Proteomes" id="UP000659697">
    <property type="component" value="Unassembled WGS sequence"/>
</dbReference>
<dbReference type="InterPro" id="IPR048328">
    <property type="entry name" value="Dyp_perox_C"/>
</dbReference>
<dbReference type="Pfam" id="PF20628">
    <property type="entry name" value="Dyp_perox_C"/>
    <property type="match status" value="1"/>
</dbReference>
<reference evidence="10" key="1">
    <citation type="journal article" date="2019" name="Int. J. Syst. Evol. Microbiol.">
        <title>The Global Catalogue of Microorganisms (GCM) 10K type strain sequencing project: providing services to taxonomists for standard genome sequencing and annotation.</title>
        <authorList>
            <consortium name="The Broad Institute Genomics Platform"/>
            <consortium name="The Broad Institute Genome Sequencing Center for Infectious Disease"/>
            <person name="Wu L."/>
            <person name="Ma J."/>
        </authorList>
    </citation>
    <scope>NUCLEOTIDE SEQUENCE [LARGE SCALE GENOMIC DNA]</scope>
    <source>
        <strain evidence="10">CGMCC 1.7003</strain>
    </source>
</reference>
<sequence>MAREQLGICAEANLHGSYLLCNALDGQEAALRQKLSRLPQLLNRLSEHFSEAMLTAVVAISSHYWDTLYPWQRPADLQAFPEFASDHFAVSHSTADLLIQVRSDRADVNHIALQQVYQLIVSHVEIVDHLFGFRYLDGRQLTGFVDAPLNPRGQLRRKVALVDAAISPVFAGGSYLHFYRILLDQQHWLMLSAEQQAEIMGYQKVDGKVVPNSDYYENSHLACCQVAQEQGALLLQQNMPFATLQLQGALQLSFSADSQAFSRHWGQRLGLNTPGIYDRLLDFCRIDLAAAFFVPSLSYMEAAARGDFSNTASNLFE</sequence>
<comment type="caution">
    <text evidence="9">The sequence shown here is derived from an EMBL/GenBank/DDBJ whole genome shotgun (WGS) entry which is preliminary data.</text>
</comment>
<dbReference type="InterPro" id="IPR048327">
    <property type="entry name" value="Dyp_perox_N"/>
</dbReference>
<dbReference type="InterPro" id="IPR006314">
    <property type="entry name" value="Dyp_peroxidase"/>
</dbReference>
<evidence type="ECO:0000256" key="6">
    <source>
        <dbReference type="ARBA" id="ARBA00025737"/>
    </source>
</evidence>
<dbReference type="PANTHER" id="PTHR30521">
    <property type="entry name" value="DEFERROCHELATASE/PEROXIDASE"/>
    <property type="match status" value="1"/>
</dbReference>
<dbReference type="PROSITE" id="PS51404">
    <property type="entry name" value="DYP_PEROXIDASE"/>
    <property type="match status" value="1"/>
</dbReference>
<accession>A0ABQ3KW21</accession>
<keyword evidence="3" id="KW-0479">Metal-binding</keyword>
<comment type="cofactor">
    <cofactor evidence="1">
        <name>heme b</name>
        <dbReference type="ChEBI" id="CHEBI:60344"/>
    </cofactor>
</comment>
<keyword evidence="4" id="KW-0560">Oxidoreductase</keyword>
<feature type="domain" description="Dyp-type peroxidase C-terminal" evidence="8">
    <location>
        <begin position="138"/>
        <end position="297"/>
    </location>
</feature>
<comment type="similarity">
    <text evidence="6">Belongs to the DyP-type peroxidase family.</text>
</comment>
<evidence type="ECO:0000256" key="3">
    <source>
        <dbReference type="ARBA" id="ARBA00022723"/>
    </source>
</evidence>
<dbReference type="InterPro" id="IPR011008">
    <property type="entry name" value="Dimeric_a/b-barrel"/>
</dbReference>
<keyword evidence="5" id="KW-0408">Iron</keyword>
<evidence type="ECO:0000259" key="8">
    <source>
        <dbReference type="Pfam" id="PF20628"/>
    </source>
</evidence>
<dbReference type="NCBIfam" id="TIGR01413">
    <property type="entry name" value="Dyp_perox_fam"/>
    <property type="match status" value="1"/>
</dbReference>
<dbReference type="EMBL" id="BNAO01000001">
    <property type="protein sequence ID" value="GHG61161.1"/>
    <property type="molecule type" value="Genomic_DNA"/>
</dbReference>